<evidence type="ECO:0000256" key="2">
    <source>
        <dbReference type="SAM" id="SignalP"/>
    </source>
</evidence>
<feature type="region of interest" description="Disordered" evidence="1">
    <location>
        <begin position="873"/>
        <end position="897"/>
    </location>
</feature>
<gene>
    <name evidence="3" type="ORF">ANCCEY_05651</name>
</gene>
<evidence type="ECO:0000313" key="4">
    <source>
        <dbReference type="Proteomes" id="UP000054495"/>
    </source>
</evidence>
<dbReference type="Proteomes" id="UP000054495">
    <property type="component" value="Unassembled WGS sequence"/>
</dbReference>
<keyword evidence="2" id="KW-0732">Signal</keyword>
<feature type="compositionally biased region" description="Low complexity" evidence="1">
    <location>
        <begin position="60"/>
        <end position="71"/>
    </location>
</feature>
<feature type="compositionally biased region" description="Low complexity" evidence="1">
    <location>
        <begin position="941"/>
        <end position="953"/>
    </location>
</feature>
<organism evidence="3 4">
    <name type="scientific">Ancylostoma ceylanicum</name>
    <dbReference type="NCBI Taxonomy" id="53326"/>
    <lineage>
        <taxon>Eukaryota</taxon>
        <taxon>Metazoa</taxon>
        <taxon>Ecdysozoa</taxon>
        <taxon>Nematoda</taxon>
        <taxon>Chromadorea</taxon>
        <taxon>Rhabditida</taxon>
        <taxon>Rhabditina</taxon>
        <taxon>Rhabditomorpha</taxon>
        <taxon>Strongyloidea</taxon>
        <taxon>Ancylostomatidae</taxon>
        <taxon>Ancylostomatinae</taxon>
        <taxon>Ancylostoma</taxon>
    </lineage>
</organism>
<proteinExistence type="predicted"/>
<evidence type="ECO:0000256" key="1">
    <source>
        <dbReference type="SAM" id="MobiDB-lite"/>
    </source>
</evidence>
<keyword evidence="4" id="KW-1185">Reference proteome</keyword>
<reference evidence="3 4" key="1">
    <citation type="submission" date="2013-05" db="EMBL/GenBank/DDBJ databases">
        <title>Draft genome of the parasitic nematode Anyclostoma ceylanicum.</title>
        <authorList>
            <person name="Mitreva M."/>
        </authorList>
    </citation>
    <scope>NUCLEOTIDE SEQUENCE [LARGE SCALE GENOMIC DNA]</scope>
</reference>
<sequence>MKFLVLLALVPLTLQFPRYQVQNSGYGNNNEDEVQHAAGGSPYNKPVDYTSATADDSPKQVGPGVGNQVGNRIKNQQAGRDLTTKKNSQDNKQKQNTNLAGAGSGYKPSYDAPRYGGDNGGYNPFNFIGNNLFQQNLGQTNTQGQQSAQIGGAQTNFGQNQNAVNGGAAGYRPSYDTPTYAAVLIPNYNVIGNKFNVQNLGQVQDLMTGPTDEGSFFQANNQGQVSVQKGGDQTNVGSNANAVNVGQVNNQGGDQTNVGVNQNEVNVGQTNNLNVGGRKGYDAPYRPGYPSGFNPATNVIGNKFDLQTLGQVNTQGQASVQQGGDQTNVGSNANAVNGGATGSGYKPSYDAPRYGGDNGQFNPLNVIGNKFDLQTLGQVNTQGQQNVQKGGDQTNVGANANEVNVGQANNQGAFGNYGGYKPSYDAPSYGAVLIPINPATGGYAGAGAGGFIKDNRFDIQNLGQVSNQGQSNVQKGGDQTNVGSNANTVNVGQQNNQGTQGGKSYDAPQYGQGFNPFNFIGNNLFQQTLGQASTQGQSNVQVGGAQTNLGSNANAVNVGQTNNQGGQGGNYGKPSYDTPTYAAILIPHYNIIGNKIDAQTLGQVGLQMHIALLLLGVGCAFANYDTQPSGYGNNNPYDVQKMAKKSPHNKPVDYTRSNDFPATNIFGNAFDLQTLGQGGTGSGYKPSYDAPRYGGDNGQYNPFNVIGNKFDLQTLGQVNTQGQQSAQIGGAQTNIGQNQNAVNVGQTNNQGGAGNYGGYRPSYDAPSYGSPSYGAVLIPINPAVGGYAGAGAGGYIKDNRFDIQNLGQPSYDAPSYGGSGYAGGPIYVPDFNNFIKNNVYSQNLGQTNTQGQQNVQKGGDQTNVGVNQNQVNVGQENNQGGAGSGYKPSYDAPRYGGDNGQYNPFNFIDNKVFQQNLGQASTQGQSNAQIGGAQTNAGFNTNTVNVGQTNNQNGGAGSGYKGYDARPYKPAPPVYKPAPPAYKPEPENTGYRH</sequence>
<evidence type="ECO:0000313" key="3">
    <source>
        <dbReference type="EMBL" id="EPB75252.1"/>
    </source>
</evidence>
<dbReference type="EMBL" id="KE124909">
    <property type="protein sequence ID" value="EPB75252.1"/>
    <property type="molecule type" value="Genomic_DNA"/>
</dbReference>
<name>A0A0D6M5Q9_9BILA</name>
<feature type="chain" id="PRO_5012226885" evidence="2">
    <location>
        <begin position="16"/>
        <end position="993"/>
    </location>
</feature>
<feature type="signal peptide" evidence="2">
    <location>
        <begin position="1"/>
        <end position="15"/>
    </location>
</feature>
<feature type="region of interest" description="Disordered" evidence="1">
    <location>
        <begin position="941"/>
        <end position="993"/>
    </location>
</feature>
<accession>A0A0D6M5Q9</accession>
<feature type="compositionally biased region" description="Basic and acidic residues" evidence="1">
    <location>
        <begin position="82"/>
        <end position="93"/>
    </location>
</feature>
<dbReference type="AlphaFoldDB" id="A0A0D6M5Q9"/>
<feature type="region of interest" description="Disordered" evidence="1">
    <location>
        <begin position="26"/>
        <end position="118"/>
    </location>
</feature>
<protein>
    <submittedName>
        <fullName evidence="3">Uncharacterized protein</fullName>
    </submittedName>
</protein>
<feature type="compositionally biased region" description="Pro residues" evidence="1">
    <location>
        <begin position="969"/>
        <end position="983"/>
    </location>
</feature>